<keyword evidence="1" id="KW-1133">Transmembrane helix</keyword>
<dbReference type="EMBL" id="VSKK01000007">
    <property type="protein sequence ID" value="TYB73200.1"/>
    <property type="molecule type" value="Genomic_DNA"/>
</dbReference>
<proteinExistence type="predicted"/>
<protein>
    <submittedName>
        <fullName evidence="2">Uncharacterized protein</fullName>
    </submittedName>
</protein>
<gene>
    <name evidence="2" type="ORF">ES674_15250</name>
</gene>
<comment type="caution">
    <text evidence="2">The sequence shown here is derived from an EMBL/GenBank/DDBJ whole genome shotgun (WGS) entry which is preliminary data.</text>
</comment>
<dbReference type="RefSeq" id="WP_148405496.1">
    <property type="nucleotide sequence ID" value="NZ_VSKK01000007.1"/>
</dbReference>
<evidence type="ECO:0000313" key="3">
    <source>
        <dbReference type="Proteomes" id="UP000323720"/>
    </source>
</evidence>
<dbReference type="OrthoDB" id="6678638at2"/>
<organism evidence="2 3">
    <name type="scientific">Bizionia myxarmorum</name>
    <dbReference type="NCBI Taxonomy" id="291186"/>
    <lineage>
        <taxon>Bacteria</taxon>
        <taxon>Pseudomonadati</taxon>
        <taxon>Bacteroidota</taxon>
        <taxon>Flavobacteriia</taxon>
        <taxon>Flavobacteriales</taxon>
        <taxon>Flavobacteriaceae</taxon>
        <taxon>Bizionia</taxon>
    </lineage>
</organism>
<accession>A0A5D0QVK8</accession>
<dbReference type="Proteomes" id="UP000323720">
    <property type="component" value="Unassembled WGS sequence"/>
</dbReference>
<keyword evidence="1" id="KW-0472">Membrane</keyword>
<feature type="transmembrane region" description="Helical" evidence="1">
    <location>
        <begin position="42"/>
        <end position="63"/>
    </location>
</feature>
<reference evidence="2 3" key="1">
    <citation type="submission" date="2019-08" db="EMBL/GenBank/DDBJ databases">
        <title>Genomes of Antarctic Bizionia species.</title>
        <authorList>
            <person name="Bowman J.P."/>
        </authorList>
    </citation>
    <scope>NUCLEOTIDE SEQUENCE [LARGE SCALE GENOMIC DNA]</scope>
    <source>
        <strain evidence="2 3">ADA-4</strain>
    </source>
</reference>
<keyword evidence="1" id="KW-0812">Transmembrane</keyword>
<name>A0A5D0QVK8_9FLAO</name>
<keyword evidence="3" id="KW-1185">Reference proteome</keyword>
<evidence type="ECO:0000313" key="2">
    <source>
        <dbReference type="EMBL" id="TYB73200.1"/>
    </source>
</evidence>
<dbReference type="AlphaFoldDB" id="A0A5D0QVK8"/>
<evidence type="ECO:0000256" key="1">
    <source>
        <dbReference type="SAM" id="Phobius"/>
    </source>
</evidence>
<sequence length="225" mass="25209">MKLSRLAFFILILGITLILLAPLIFTQYGIVSFTNTGQIGDTIGGITAPITGIIGAILVYLALKAQINANEIIQGQITEQKADERTKRKLSYISDLYKYFLQAIDNFEYTKSNGNGGIIKILAELSKMERKIAHDDSIFDKGKIAELNAIFRLENMFIKQVNKADIEIEDKEYFRELIHFHLESFVLPHVSFESVAAPCSVCGEKHNGIPFKLIELINNIQSNLG</sequence>